<organism evidence="1 2">
    <name type="scientific">Drouetiella hepatica Uher 2000/2452</name>
    <dbReference type="NCBI Taxonomy" id="904376"/>
    <lineage>
        <taxon>Bacteria</taxon>
        <taxon>Bacillati</taxon>
        <taxon>Cyanobacteriota</taxon>
        <taxon>Cyanophyceae</taxon>
        <taxon>Oculatellales</taxon>
        <taxon>Oculatellaceae</taxon>
        <taxon>Drouetiella</taxon>
    </lineage>
</organism>
<proteinExistence type="predicted"/>
<gene>
    <name evidence="1" type="ORF">KME15_13655</name>
</gene>
<evidence type="ECO:0000313" key="1">
    <source>
        <dbReference type="EMBL" id="MBW4659717.1"/>
    </source>
</evidence>
<dbReference type="Proteomes" id="UP000757435">
    <property type="component" value="Unassembled WGS sequence"/>
</dbReference>
<comment type="caution">
    <text evidence="1">The sequence shown here is derived from an EMBL/GenBank/DDBJ whole genome shotgun (WGS) entry which is preliminary data.</text>
</comment>
<dbReference type="AlphaFoldDB" id="A0A951QBF3"/>
<evidence type="ECO:0000313" key="2">
    <source>
        <dbReference type="Proteomes" id="UP000757435"/>
    </source>
</evidence>
<sequence length="258" mass="28966">MRHFPGMNPYLEGYLFADLHSALASRIRALLTPLLRPRYAARLEVSVMQDAGPTEDLGILYPDVEVVTTSVRTSETRDADINFTPATLTLPPPVQVRIPTVEVREVKANRLVTCIEILSYANKRQPGFDQYLQKRQRLLQAGVHLVEIDLIRRGNRPIADAQIPTSHYRITVTRANDRVAVWTLQLPDTLPTIPIPLLPPDPEVPLNLAQAIAQVYAEADYDLTIDYTRQPPPPLLSDAEQQWLKTVIEAGIALNNQD</sequence>
<name>A0A951QBF3_9CYAN</name>
<dbReference type="InterPro" id="IPR025132">
    <property type="entry name" value="DUF4058"/>
</dbReference>
<dbReference type="EMBL" id="JAHHHD010000014">
    <property type="protein sequence ID" value="MBW4659717.1"/>
    <property type="molecule type" value="Genomic_DNA"/>
</dbReference>
<reference evidence="1" key="1">
    <citation type="submission" date="2021-05" db="EMBL/GenBank/DDBJ databases">
        <authorList>
            <person name="Pietrasiak N."/>
            <person name="Ward R."/>
            <person name="Stajich J.E."/>
            <person name="Kurbessoian T."/>
        </authorList>
    </citation>
    <scope>NUCLEOTIDE SEQUENCE</scope>
    <source>
        <strain evidence="1">UHER 2000/2452</strain>
    </source>
</reference>
<accession>A0A951QBF3</accession>
<protein>
    <submittedName>
        <fullName evidence="1">DUF4058 family protein</fullName>
    </submittedName>
</protein>
<dbReference type="Pfam" id="PF13267">
    <property type="entry name" value="DUF4058"/>
    <property type="match status" value="1"/>
</dbReference>
<reference evidence="1" key="2">
    <citation type="journal article" date="2022" name="Microbiol. Resour. Announc.">
        <title>Metagenome Sequencing to Explore Phylogenomics of Terrestrial Cyanobacteria.</title>
        <authorList>
            <person name="Ward R.D."/>
            <person name="Stajich J.E."/>
            <person name="Johansen J.R."/>
            <person name="Huntemann M."/>
            <person name="Clum A."/>
            <person name="Foster B."/>
            <person name="Foster B."/>
            <person name="Roux S."/>
            <person name="Palaniappan K."/>
            <person name="Varghese N."/>
            <person name="Mukherjee S."/>
            <person name="Reddy T.B.K."/>
            <person name="Daum C."/>
            <person name="Copeland A."/>
            <person name="Chen I.A."/>
            <person name="Ivanova N.N."/>
            <person name="Kyrpides N.C."/>
            <person name="Shapiro N."/>
            <person name="Eloe-Fadrosh E.A."/>
            <person name="Pietrasiak N."/>
        </authorList>
    </citation>
    <scope>NUCLEOTIDE SEQUENCE</scope>
    <source>
        <strain evidence="1">UHER 2000/2452</strain>
    </source>
</reference>